<dbReference type="InterPro" id="IPR016024">
    <property type="entry name" value="ARM-type_fold"/>
</dbReference>
<dbReference type="AlphaFoldDB" id="A0A8K0TS68"/>
<evidence type="ECO:0000256" key="3">
    <source>
        <dbReference type="ARBA" id="ARBA00022737"/>
    </source>
</evidence>
<keyword evidence="5" id="KW-0539">Nucleus</keyword>
<evidence type="ECO:0000256" key="6">
    <source>
        <dbReference type="SAM" id="MobiDB-lite"/>
    </source>
</evidence>
<organism evidence="8 9">
    <name type="scientific">Plectosphaerella cucumerina</name>
    <dbReference type="NCBI Taxonomy" id="40658"/>
    <lineage>
        <taxon>Eukaryota</taxon>
        <taxon>Fungi</taxon>
        <taxon>Dikarya</taxon>
        <taxon>Ascomycota</taxon>
        <taxon>Pezizomycotina</taxon>
        <taxon>Sordariomycetes</taxon>
        <taxon>Hypocreomycetidae</taxon>
        <taxon>Glomerellales</taxon>
        <taxon>Plectosphaerellaceae</taxon>
        <taxon>Plectosphaerella</taxon>
    </lineage>
</organism>
<evidence type="ECO:0000256" key="4">
    <source>
        <dbReference type="ARBA" id="ARBA00023054"/>
    </source>
</evidence>
<accession>A0A8K0TS68</accession>
<feature type="compositionally biased region" description="Acidic residues" evidence="6">
    <location>
        <begin position="64"/>
        <end position="80"/>
    </location>
</feature>
<dbReference type="InterPro" id="IPR013180">
    <property type="entry name" value="CTNNBL1_N"/>
</dbReference>
<dbReference type="SUPFAM" id="SSF48371">
    <property type="entry name" value="ARM repeat"/>
    <property type="match status" value="1"/>
</dbReference>
<sequence length="590" mass="64748">MTSVDDLFKKSGIPSKRKLEPVRDPSQVYKSAKLSSNGDSSRHARVEDEQDDDVEAGPAPPPGDGDDGDYGPDLPPDDEDGRFFGTGMTKQQTEIMDFVDAREDDGAAPPPDKIDAAWMRKTALSFEKTISKNAELRARFEREPQKFIASEADLDTAIKELSILSDHTDLWAEFVRVGSVGSLVGLLAHENTDIAIAAVEIIGELTDEDVAAEDDQWNPLVDAMLDADLLGLIVSNLNRLDETDETDRAGVYHALSVIENILSRKSIAEKVGQDEVLLRWLLARAQRKESPISQNKQYAAELLAIIAQTSPTTRRTLASLDAVDAALQLVASYRKRDPEKGGEEEEYMQDLFEVLTSLADEPEGKAKFVEAEGIELCLIMLKEGKMSKPAALRLLDHAAGAPGGADVCARIVEAGGLKTTFTMFMRKPDGAALEHLLGLFASLLRLLPAESAGRIRTLAKFVEKDYEKTARLVALRREYAARVGVVEARIAEERAAADDDEERAAMADEWFSQRLEAGLFSLQTIDVVLAWLVAEDSGARRRVLALLGERDEDLGVVRASLTEQLEGLDGDREDTKDARDMLTALLDCLR</sequence>
<dbReference type="EMBL" id="JAGPXD010000001">
    <property type="protein sequence ID" value="KAH7375404.1"/>
    <property type="molecule type" value="Genomic_DNA"/>
</dbReference>
<dbReference type="PANTHER" id="PTHR14978:SF0">
    <property type="entry name" value="BETA-CATENIN-LIKE PROTEIN 1"/>
    <property type="match status" value="1"/>
</dbReference>
<dbReference type="SMART" id="SM01156">
    <property type="entry name" value="DUF1716"/>
    <property type="match status" value="1"/>
</dbReference>
<evidence type="ECO:0000256" key="5">
    <source>
        <dbReference type="ARBA" id="ARBA00023242"/>
    </source>
</evidence>
<feature type="domain" description="Beta-catenin-like protein 1 N-terminal" evidence="7">
    <location>
        <begin position="88"/>
        <end position="199"/>
    </location>
</feature>
<evidence type="ECO:0000256" key="2">
    <source>
        <dbReference type="ARBA" id="ARBA00022553"/>
    </source>
</evidence>
<dbReference type="Gene3D" id="1.25.10.10">
    <property type="entry name" value="Leucine-rich Repeat Variant"/>
    <property type="match status" value="1"/>
</dbReference>
<evidence type="ECO:0000313" key="9">
    <source>
        <dbReference type="Proteomes" id="UP000813385"/>
    </source>
</evidence>
<dbReference type="InterPro" id="IPR039678">
    <property type="entry name" value="CTNNBL1"/>
</dbReference>
<comment type="subcellular location">
    <subcellularLocation>
        <location evidence="1">Nucleus</location>
    </subcellularLocation>
</comment>
<dbReference type="FunFam" id="1.25.10.10:FF:001136">
    <property type="entry name" value="Beta-catenin-like protein 1"/>
    <property type="match status" value="1"/>
</dbReference>
<keyword evidence="3" id="KW-0677">Repeat</keyword>
<dbReference type="GO" id="GO:0010467">
    <property type="term" value="P:gene expression"/>
    <property type="evidence" value="ECO:0007669"/>
    <property type="project" value="UniProtKB-ARBA"/>
</dbReference>
<reference evidence="8" key="1">
    <citation type="journal article" date="2021" name="Nat. Commun.">
        <title>Genetic determinants of endophytism in the Arabidopsis root mycobiome.</title>
        <authorList>
            <person name="Mesny F."/>
            <person name="Miyauchi S."/>
            <person name="Thiergart T."/>
            <person name="Pickel B."/>
            <person name="Atanasova L."/>
            <person name="Karlsson M."/>
            <person name="Huettel B."/>
            <person name="Barry K.W."/>
            <person name="Haridas S."/>
            <person name="Chen C."/>
            <person name="Bauer D."/>
            <person name="Andreopoulos W."/>
            <person name="Pangilinan J."/>
            <person name="LaButti K."/>
            <person name="Riley R."/>
            <person name="Lipzen A."/>
            <person name="Clum A."/>
            <person name="Drula E."/>
            <person name="Henrissat B."/>
            <person name="Kohler A."/>
            <person name="Grigoriev I.V."/>
            <person name="Martin F.M."/>
            <person name="Hacquard S."/>
        </authorList>
    </citation>
    <scope>NUCLEOTIDE SEQUENCE</scope>
    <source>
        <strain evidence="8">MPI-CAGE-AT-0016</strain>
    </source>
</reference>
<dbReference type="GO" id="GO:0005681">
    <property type="term" value="C:spliceosomal complex"/>
    <property type="evidence" value="ECO:0007669"/>
    <property type="project" value="TreeGrafter"/>
</dbReference>
<dbReference type="OrthoDB" id="1898821at2759"/>
<name>A0A8K0TS68_9PEZI</name>
<evidence type="ECO:0000256" key="1">
    <source>
        <dbReference type="ARBA" id="ARBA00004123"/>
    </source>
</evidence>
<feature type="region of interest" description="Disordered" evidence="6">
    <location>
        <begin position="1"/>
        <end position="85"/>
    </location>
</feature>
<dbReference type="InterPro" id="IPR011989">
    <property type="entry name" value="ARM-like"/>
</dbReference>
<dbReference type="PANTHER" id="PTHR14978">
    <property type="entry name" value="BETA-CATENIN-LIKE PROTEIN 1 NUCLEAR ASSOCIATED PROTEIN"/>
    <property type="match status" value="1"/>
</dbReference>
<gene>
    <name evidence="8" type="ORF">B0T11DRAFT_270286</name>
</gene>
<proteinExistence type="predicted"/>
<keyword evidence="2" id="KW-0597">Phosphoprotein</keyword>
<keyword evidence="9" id="KW-1185">Reference proteome</keyword>
<protein>
    <submittedName>
        <fullName evidence="8">Catenin-beta-like protein</fullName>
    </submittedName>
</protein>
<comment type="caution">
    <text evidence="8">The sequence shown here is derived from an EMBL/GenBank/DDBJ whole genome shotgun (WGS) entry which is preliminary data.</text>
</comment>
<evidence type="ECO:0000259" key="7">
    <source>
        <dbReference type="SMART" id="SM01156"/>
    </source>
</evidence>
<dbReference type="Proteomes" id="UP000813385">
    <property type="component" value="Unassembled WGS sequence"/>
</dbReference>
<evidence type="ECO:0000313" key="8">
    <source>
        <dbReference type="EMBL" id="KAH7375404.1"/>
    </source>
</evidence>
<dbReference type="Pfam" id="PF08216">
    <property type="entry name" value="CTNNBL"/>
    <property type="match status" value="1"/>
</dbReference>
<keyword evidence="4" id="KW-0175">Coiled coil</keyword>